<dbReference type="GO" id="GO:0046487">
    <property type="term" value="P:glyoxylate metabolic process"/>
    <property type="evidence" value="ECO:0007669"/>
    <property type="project" value="TreeGrafter"/>
</dbReference>
<keyword evidence="6 7" id="KW-0413">Isomerase</keyword>
<feature type="active site" description="Proton donor/acceptor" evidence="8">
    <location>
        <position position="143"/>
    </location>
</feature>
<dbReference type="EMBL" id="GECU01032502">
    <property type="protein sequence ID" value="JAS75204.1"/>
    <property type="molecule type" value="Transcribed_RNA"/>
</dbReference>
<dbReference type="Gene3D" id="3.20.20.150">
    <property type="entry name" value="Divalent-metal-dependent TIM barrel enzymes"/>
    <property type="match status" value="1"/>
</dbReference>
<evidence type="ECO:0000313" key="12">
    <source>
        <dbReference type="EMBL" id="JAS87930.1"/>
    </source>
</evidence>
<evidence type="ECO:0000313" key="10">
    <source>
        <dbReference type="EMBL" id="JAS75204.1"/>
    </source>
</evidence>
<evidence type="ECO:0000256" key="3">
    <source>
        <dbReference type="ARBA" id="ARBA00005962"/>
    </source>
</evidence>
<accession>A0A1B6I7L9</accession>
<dbReference type="InterPro" id="IPR013022">
    <property type="entry name" value="Xyl_isomerase-like_TIM-brl"/>
</dbReference>
<dbReference type="GO" id="GO:0008903">
    <property type="term" value="F:hydroxypyruvate isomerase activity"/>
    <property type="evidence" value="ECO:0007669"/>
    <property type="project" value="UniProtKB-EC"/>
</dbReference>
<evidence type="ECO:0000256" key="2">
    <source>
        <dbReference type="ARBA" id="ARBA00002968"/>
    </source>
</evidence>
<dbReference type="InterPro" id="IPR050417">
    <property type="entry name" value="Sugar_Epim/Isomerase"/>
</dbReference>
<dbReference type="PANTHER" id="PTHR43489">
    <property type="entry name" value="ISOMERASE"/>
    <property type="match status" value="1"/>
</dbReference>
<dbReference type="AlphaFoldDB" id="A0A1B6I7L9"/>
<dbReference type="InterPro" id="IPR036237">
    <property type="entry name" value="Xyl_isomerase-like_sf"/>
</dbReference>
<evidence type="ECO:0000256" key="7">
    <source>
        <dbReference type="PIRNR" id="PIRNR006241"/>
    </source>
</evidence>
<comment type="similarity">
    <text evidence="3 7">Belongs to the hyi family.</text>
</comment>
<comment type="function">
    <text evidence="2 7">Catalyzes the reversible isomerization between hydroxypyruvate and 2-hydroxy-3-oxopropanoate (also termed tartronate semialdehyde).</text>
</comment>
<feature type="domain" description="Xylose isomerase-like TIM barrel" evidence="9">
    <location>
        <begin position="25"/>
        <end position="257"/>
    </location>
</feature>
<dbReference type="InterPro" id="IPR026040">
    <property type="entry name" value="HyI-like"/>
</dbReference>
<dbReference type="EMBL" id="GECU01008714">
    <property type="protein sequence ID" value="JAS98992.1"/>
    <property type="molecule type" value="Transcribed_RNA"/>
</dbReference>
<proteinExistence type="inferred from homology"/>
<evidence type="ECO:0000256" key="5">
    <source>
        <dbReference type="ARBA" id="ARBA00017985"/>
    </source>
</evidence>
<evidence type="ECO:0000256" key="1">
    <source>
        <dbReference type="ARBA" id="ARBA00000476"/>
    </source>
</evidence>
<protein>
    <recommendedName>
        <fullName evidence="5 7">Putative hydroxypyruvate isomerase</fullName>
        <ecNumber evidence="4 7">5.3.1.22</ecNumber>
    </recommendedName>
</protein>
<feature type="active site" description="Proton donor/acceptor" evidence="8">
    <location>
        <position position="241"/>
    </location>
</feature>
<evidence type="ECO:0000313" key="13">
    <source>
        <dbReference type="EMBL" id="JAS98992.1"/>
    </source>
</evidence>
<dbReference type="EC" id="5.3.1.22" evidence="4 7"/>
<dbReference type="EMBL" id="GECU01024797">
    <property type="protein sequence ID" value="JAS82909.1"/>
    <property type="molecule type" value="Transcribed_RNA"/>
</dbReference>
<dbReference type="Pfam" id="PF01261">
    <property type="entry name" value="AP_endonuc_2"/>
    <property type="match status" value="1"/>
</dbReference>
<gene>
    <name evidence="13" type="ORF">g.16545</name>
    <name evidence="11" type="ORF">g.16547</name>
    <name evidence="12" type="ORF">g.16549</name>
    <name evidence="10" type="ORF">g.16550</name>
</gene>
<name>A0A1B6I7L9_9HEMI</name>
<organism evidence="11">
    <name type="scientific">Homalodisca liturata</name>
    <dbReference type="NCBI Taxonomy" id="320908"/>
    <lineage>
        <taxon>Eukaryota</taxon>
        <taxon>Metazoa</taxon>
        <taxon>Ecdysozoa</taxon>
        <taxon>Arthropoda</taxon>
        <taxon>Hexapoda</taxon>
        <taxon>Insecta</taxon>
        <taxon>Pterygota</taxon>
        <taxon>Neoptera</taxon>
        <taxon>Paraneoptera</taxon>
        <taxon>Hemiptera</taxon>
        <taxon>Auchenorrhyncha</taxon>
        <taxon>Membracoidea</taxon>
        <taxon>Cicadellidae</taxon>
        <taxon>Cicadellinae</taxon>
        <taxon>Proconiini</taxon>
        <taxon>Homalodisca</taxon>
    </lineage>
</organism>
<dbReference type="SUPFAM" id="SSF51658">
    <property type="entry name" value="Xylose isomerase-like"/>
    <property type="match status" value="1"/>
</dbReference>
<dbReference type="EMBL" id="GECU01019776">
    <property type="protein sequence ID" value="JAS87930.1"/>
    <property type="molecule type" value="Transcribed_RNA"/>
</dbReference>
<dbReference type="FunFam" id="3.20.20.150:FF:000007">
    <property type="entry name" value="Hydroxypyruvate isomerase"/>
    <property type="match status" value="1"/>
</dbReference>
<evidence type="ECO:0000313" key="11">
    <source>
        <dbReference type="EMBL" id="JAS82909.1"/>
    </source>
</evidence>
<sequence>MLLKFCPNLSFMFQETSSILERYSLARQSGFQAVEGGFVYSTPIEVVVKAKREAGVQQILLNVNPGDANKGELGFAAIPGQQEKFKNGLQEAITYCKALDCRLVHIMSGKVQNPNDENDKVYEENLRLAASILQEENMVGIIEPINGISLPGYYMNNFRKGLDVVKKVNSPHIRLMADLFHFQMMKLDLSSSIKEAFPYIGHVQVAQAPNRNEPDTQGEIDFKSTFSLLESLGYDGWIGLEYKPASDTNTGLKWIQAMGYTL</sequence>
<evidence type="ECO:0000259" key="9">
    <source>
        <dbReference type="Pfam" id="PF01261"/>
    </source>
</evidence>
<dbReference type="PANTHER" id="PTHR43489:SF6">
    <property type="entry name" value="HYDROXYPYRUVATE ISOMERASE-RELATED"/>
    <property type="match status" value="1"/>
</dbReference>
<evidence type="ECO:0000256" key="4">
    <source>
        <dbReference type="ARBA" id="ARBA00012570"/>
    </source>
</evidence>
<comment type="catalytic activity">
    <reaction evidence="1 7">
        <text>3-hydroxypyruvate = 2-hydroxy-3-oxopropanoate</text>
        <dbReference type="Rhea" id="RHEA:11952"/>
        <dbReference type="ChEBI" id="CHEBI:17180"/>
        <dbReference type="ChEBI" id="CHEBI:57978"/>
        <dbReference type="EC" id="5.3.1.22"/>
    </reaction>
</comment>
<evidence type="ECO:0000256" key="6">
    <source>
        <dbReference type="ARBA" id="ARBA00023235"/>
    </source>
</evidence>
<reference evidence="11" key="1">
    <citation type="submission" date="2015-11" db="EMBL/GenBank/DDBJ databases">
        <title>De novo transcriptome assembly of four potential Pierce s Disease insect vectors from Arizona vineyards.</title>
        <authorList>
            <person name="Tassone E.E."/>
        </authorList>
    </citation>
    <scope>NUCLEOTIDE SEQUENCE</scope>
</reference>
<dbReference type="PIRSF" id="PIRSF006241">
    <property type="entry name" value="HyI"/>
    <property type="match status" value="1"/>
</dbReference>
<evidence type="ECO:0000256" key="8">
    <source>
        <dbReference type="PIRSR" id="PIRSR006241-50"/>
    </source>
</evidence>